<accession>L8PLN9</accession>
<evidence type="ECO:0000313" key="2">
    <source>
        <dbReference type="Proteomes" id="UP000011205"/>
    </source>
</evidence>
<reference evidence="1 2" key="1">
    <citation type="journal article" date="2013" name="Genome Announc.">
        <title>Draft Genome Sequence of Streptomyces viridochromogenes Strain Tu57, Producer of Avilamycin.</title>
        <authorList>
            <person name="Gruning B.A."/>
            <person name="Erxleben A."/>
            <person name="Hahnlein A."/>
            <person name="Gunther S."/>
        </authorList>
    </citation>
    <scope>NUCLEOTIDE SEQUENCE [LARGE SCALE GENOMIC DNA]</scope>
    <source>
        <strain evidence="1 2">Tue57</strain>
    </source>
</reference>
<evidence type="ECO:0000313" key="1">
    <source>
        <dbReference type="EMBL" id="ELS57410.1"/>
    </source>
</evidence>
<dbReference type="AlphaFoldDB" id="L8PLN9"/>
<dbReference type="PATRIC" id="fig|1160705.3.peg.1623"/>
<dbReference type="EMBL" id="AMLP01000056">
    <property type="protein sequence ID" value="ELS57410.1"/>
    <property type="molecule type" value="Genomic_DNA"/>
</dbReference>
<comment type="caution">
    <text evidence="1">The sequence shown here is derived from an EMBL/GenBank/DDBJ whole genome shotgun (WGS) entry which is preliminary data.</text>
</comment>
<protein>
    <recommendedName>
        <fullName evidence="3">Knr4/Smi1-like domain-containing protein</fullName>
    </recommendedName>
</protein>
<proteinExistence type="predicted"/>
<gene>
    <name evidence="1" type="ORF">STVIR_1627</name>
</gene>
<dbReference type="Proteomes" id="UP000011205">
    <property type="component" value="Unassembled WGS sequence"/>
</dbReference>
<name>L8PLN9_STRVR</name>
<organism evidence="1 2">
    <name type="scientific">Streptomyces viridochromogenes Tue57</name>
    <dbReference type="NCBI Taxonomy" id="1160705"/>
    <lineage>
        <taxon>Bacteria</taxon>
        <taxon>Bacillati</taxon>
        <taxon>Actinomycetota</taxon>
        <taxon>Actinomycetes</taxon>
        <taxon>Kitasatosporales</taxon>
        <taxon>Streptomycetaceae</taxon>
        <taxon>Streptomyces</taxon>
    </lineage>
</organism>
<evidence type="ECO:0008006" key="3">
    <source>
        <dbReference type="Google" id="ProtNLM"/>
    </source>
</evidence>
<sequence>MPFREEHMNHLDVVRLLGIDAPALPPEAGGHGRVVPEDFEMLLKALPMGVIAGSVLLERPDVPVRSLEDFAKDTAPRVANMADALLAREQEPLLPLFPEPGGMVPWGRTARDGVLLWNTTDPDTRQWTTVLTDADFQLWLDLPFSTSEFLVRTIQGRPEGIPAFESYEEYESGSYWKVADDMRVTATALANPDIEAVEEIVTHVRSVGVPGIRQYAQGLVDQAVNESLGSLPEDYLTVMKEFPGGVVAGVRVFPVTRAAWLTEDRLFLQWGEVQGRAFGWLTASGSPENWRIAYIEPDGIALTCLEDQTFATFLRRRLRGDNSLF</sequence>